<name>A0A1G1WG95_9BACT</name>
<dbReference type="SUPFAM" id="SSF53474">
    <property type="entry name" value="alpha/beta-Hydrolases"/>
    <property type="match status" value="1"/>
</dbReference>
<sequence length="191" mass="21917">MKKEKESNKRLVIVHGWEGSPEGGWSPWLKAEMERRGWEVLVPAMPNSAKPEQARWLSYLQMIVGKVDKNTFIVGHSLGCITILRFLERLPKEEFIGGSILVAGFDNPLKYKELKNFFQEVISWDRIKKNCKKFVTIHSEDDPEVPLENGLRFERNLRAKRIVVNGFKHFSGGDGVTSVPIILQELLEISK</sequence>
<evidence type="ECO:0008006" key="3">
    <source>
        <dbReference type="Google" id="ProtNLM"/>
    </source>
</evidence>
<dbReference type="GO" id="GO:0016787">
    <property type="term" value="F:hydrolase activity"/>
    <property type="evidence" value="ECO:0007669"/>
    <property type="project" value="InterPro"/>
</dbReference>
<proteinExistence type="predicted"/>
<accession>A0A1G1WG95</accession>
<comment type="caution">
    <text evidence="1">The sequence shown here is derived from an EMBL/GenBank/DDBJ whole genome shotgun (WGS) entry which is preliminary data.</text>
</comment>
<dbReference type="Gene3D" id="3.40.50.1820">
    <property type="entry name" value="alpha/beta hydrolase"/>
    <property type="match status" value="1"/>
</dbReference>
<protein>
    <recommendedName>
        <fullName evidence="3">Alpha/beta hydrolase</fullName>
    </recommendedName>
</protein>
<dbReference type="InterPro" id="IPR010662">
    <property type="entry name" value="RBBP9/YdeN"/>
</dbReference>
<dbReference type="InterPro" id="IPR029058">
    <property type="entry name" value="AB_hydrolase_fold"/>
</dbReference>
<dbReference type="PANTHER" id="PTHR15394:SF3">
    <property type="entry name" value="SERINE HYDROLASE RBBP9"/>
    <property type="match status" value="1"/>
</dbReference>
<evidence type="ECO:0000313" key="2">
    <source>
        <dbReference type="Proteomes" id="UP000177588"/>
    </source>
</evidence>
<evidence type="ECO:0000313" key="1">
    <source>
        <dbReference type="EMBL" id="OGY26257.1"/>
    </source>
</evidence>
<dbReference type="Pfam" id="PF06821">
    <property type="entry name" value="Ser_hydrolase"/>
    <property type="match status" value="1"/>
</dbReference>
<dbReference type="Proteomes" id="UP000177588">
    <property type="component" value="Unassembled WGS sequence"/>
</dbReference>
<gene>
    <name evidence="1" type="ORF">A2Z24_03015</name>
</gene>
<dbReference type="AlphaFoldDB" id="A0A1G1WG95"/>
<organism evidence="1 2">
    <name type="scientific">Candidatus Woykebacteria bacterium RBG_16_44_10</name>
    <dbReference type="NCBI Taxonomy" id="1802597"/>
    <lineage>
        <taxon>Bacteria</taxon>
        <taxon>Candidatus Woykeibacteriota</taxon>
    </lineage>
</organism>
<reference evidence="1 2" key="1">
    <citation type="journal article" date="2016" name="Nat. Commun.">
        <title>Thousands of microbial genomes shed light on interconnected biogeochemical processes in an aquifer system.</title>
        <authorList>
            <person name="Anantharaman K."/>
            <person name="Brown C.T."/>
            <person name="Hug L.A."/>
            <person name="Sharon I."/>
            <person name="Castelle C.J."/>
            <person name="Probst A.J."/>
            <person name="Thomas B.C."/>
            <person name="Singh A."/>
            <person name="Wilkins M.J."/>
            <person name="Karaoz U."/>
            <person name="Brodie E.L."/>
            <person name="Williams K.H."/>
            <person name="Hubbard S.S."/>
            <person name="Banfield J.F."/>
        </authorList>
    </citation>
    <scope>NUCLEOTIDE SEQUENCE [LARGE SCALE GENOMIC DNA]</scope>
</reference>
<dbReference type="PANTHER" id="PTHR15394">
    <property type="entry name" value="SERINE HYDROLASE RBBP9"/>
    <property type="match status" value="1"/>
</dbReference>
<dbReference type="EMBL" id="MHCT01000012">
    <property type="protein sequence ID" value="OGY26257.1"/>
    <property type="molecule type" value="Genomic_DNA"/>
</dbReference>